<dbReference type="InterPro" id="IPR045318">
    <property type="entry name" value="EZH1/2-like"/>
</dbReference>
<comment type="caution">
    <text evidence="5">The sequence shown here is derived from an EMBL/GenBank/DDBJ whole genome shotgun (WGS) entry which is preliminary data.</text>
</comment>
<dbReference type="InterPro" id="IPR001214">
    <property type="entry name" value="SET_dom"/>
</dbReference>
<reference evidence="5 6" key="1">
    <citation type="submission" date="2024-02" db="EMBL/GenBank/DDBJ databases">
        <title>A draft genome for the cacao thread blight pathogen Marasmius crinis-equi.</title>
        <authorList>
            <person name="Cohen S.P."/>
            <person name="Baruah I.K."/>
            <person name="Amoako-Attah I."/>
            <person name="Bukari Y."/>
            <person name="Meinhardt L.W."/>
            <person name="Bailey B.A."/>
        </authorList>
    </citation>
    <scope>NUCLEOTIDE SEQUENCE [LARGE SCALE GENOMIC DNA]</scope>
    <source>
        <strain evidence="5 6">GH-76</strain>
    </source>
</reference>
<evidence type="ECO:0000259" key="4">
    <source>
        <dbReference type="Pfam" id="PF00856"/>
    </source>
</evidence>
<feature type="region of interest" description="Disordered" evidence="3">
    <location>
        <begin position="405"/>
        <end position="425"/>
    </location>
</feature>
<dbReference type="EMBL" id="JBAHYK010000037">
    <property type="protein sequence ID" value="KAL0580176.1"/>
    <property type="molecule type" value="Genomic_DNA"/>
</dbReference>
<keyword evidence="1" id="KW-0805">Transcription regulation</keyword>
<evidence type="ECO:0000313" key="6">
    <source>
        <dbReference type="Proteomes" id="UP001465976"/>
    </source>
</evidence>
<accession>A0ABR3FXW2</accession>
<evidence type="ECO:0000256" key="2">
    <source>
        <dbReference type="ARBA" id="ARBA00023163"/>
    </source>
</evidence>
<dbReference type="Proteomes" id="UP001465976">
    <property type="component" value="Unassembled WGS sequence"/>
</dbReference>
<dbReference type="SUPFAM" id="SSF82199">
    <property type="entry name" value="SET domain"/>
    <property type="match status" value="1"/>
</dbReference>
<feature type="domain" description="SET" evidence="4">
    <location>
        <begin position="541"/>
        <end position="619"/>
    </location>
</feature>
<keyword evidence="6" id="KW-1185">Reference proteome</keyword>
<evidence type="ECO:0000256" key="1">
    <source>
        <dbReference type="ARBA" id="ARBA00023015"/>
    </source>
</evidence>
<keyword evidence="2" id="KW-0804">Transcription</keyword>
<gene>
    <name evidence="5" type="ORF">V5O48_001835</name>
</gene>
<sequence length="638" mass="71592">MHEEVKKNGRLICREVEEEFFHWNQAESESVLKTLRKTPREPSQRLRSEVADCDWGEYEEGSSTSFEDTCSVVTYVGPESLTERVTPLEVAKGGFVKLGETPRYTQCSPISRTIDRNLGEGAPFIPHADSRKFPITKYLRNFPYLEWTKQFRDPDVETIQYEAARRLYSAGYTFENIDDMKLFSRGDCPDGCTHKPCSASSLLLRKANKSGLIWGFNQRDPPTWTTPLPDVKEESNGPSLLDFPPTFAPHHSDIFSDVNRGVAQFCPNLNCLLHFCGLHTSTVTTPPFTAARPTPNDSYKLVHQRRADSQEGSGAASAQNCEHDCFRHHAEDQEIWIEEMPALSDDEKNLLQGVLKLDPDMSPCDLAVICQLSCSRIFASLPPKESSPGPMLVDSEESEEEIEKATPLRHEGQHSVTKQASYRIGSRDSSPVRVRMLTHASGGRTVPATVMRVAFATETAVANSPVLSDFPGASAAMDVGRKNPVQCAWREARTKHWREESRIMSECKDNERKIRGKLIQKIRFSNANCAQHLRITNSEYGAGAFATCDIPKNTYVGEYVGELQTHEQALAKSLVHNHRQMNYAFDLFDYPRAGALVDADCMGNETRYLNHSDDFNCVGFGKYDSSAPTILSKTSTYF</sequence>
<protein>
    <recommendedName>
        <fullName evidence="4">SET domain-containing protein</fullName>
    </recommendedName>
</protein>
<dbReference type="InterPro" id="IPR046341">
    <property type="entry name" value="SET_dom_sf"/>
</dbReference>
<dbReference type="Pfam" id="PF00856">
    <property type="entry name" value="SET"/>
    <property type="match status" value="1"/>
</dbReference>
<organism evidence="5 6">
    <name type="scientific">Marasmius crinis-equi</name>
    <dbReference type="NCBI Taxonomy" id="585013"/>
    <lineage>
        <taxon>Eukaryota</taxon>
        <taxon>Fungi</taxon>
        <taxon>Dikarya</taxon>
        <taxon>Basidiomycota</taxon>
        <taxon>Agaricomycotina</taxon>
        <taxon>Agaricomycetes</taxon>
        <taxon>Agaricomycetidae</taxon>
        <taxon>Agaricales</taxon>
        <taxon>Marasmiineae</taxon>
        <taxon>Marasmiaceae</taxon>
        <taxon>Marasmius</taxon>
    </lineage>
</organism>
<proteinExistence type="predicted"/>
<dbReference type="Gene3D" id="2.170.270.10">
    <property type="entry name" value="SET domain"/>
    <property type="match status" value="1"/>
</dbReference>
<dbReference type="PANTHER" id="PTHR45747:SF4">
    <property type="entry name" value="HISTONE-LYSINE N-METHYLTRANSFERASE E(Z)"/>
    <property type="match status" value="1"/>
</dbReference>
<name>A0ABR3FXW2_9AGAR</name>
<dbReference type="PANTHER" id="PTHR45747">
    <property type="entry name" value="HISTONE-LYSINE N-METHYLTRANSFERASE E(Z)"/>
    <property type="match status" value="1"/>
</dbReference>
<evidence type="ECO:0000256" key="3">
    <source>
        <dbReference type="SAM" id="MobiDB-lite"/>
    </source>
</evidence>
<evidence type="ECO:0000313" key="5">
    <source>
        <dbReference type="EMBL" id="KAL0580176.1"/>
    </source>
</evidence>